<dbReference type="InterPro" id="IPR036866">
    <property type="entry name" value="RibonucZ/Hydroxyglut_hydro"/>
</dbReference>
<name>A0ABD5Q404_9EURY</name>
<dbReference type="EMBL" id="JBHSHT010000002">
    <property type="protein sequence ID" value="MFC4825405.1"/>
    <property type="molecule type" value="Genomic_DNA"/>
</dbReference>
<accession>A0ABD5Q404</accession>
<proteinExistence type="predicted"/>
<gene>
    <name evidence="2" type="ORF">ACFO9K_14175</name>
</gene>
<sequence length="289" mass="32329">MELTLLGSGGDSQTPMPTCDCRVCEPAREEGLPHARYGNSTLVRDADALVDAPESIWAMLNRERVMDLDYIFVSHHHVDHVGGLRVVQAIGRADFPLEDWDNEDPVTVVMSETTYDRVAESLDIESQYDDRGYAEFEFLADGETMALGGGVEVTGIGAPLDPDGPTDAAMSYCFESGDERVLISPDETTFLDLSKVPDDLDLWVRECGMFRETGDGDPIMTEELWAEERESQTTFDQTLEQVRAVEPDHTVLTEIEEIYRRRPDEYAELAARYEDLGVEFGRDGMAIEV</sequence>
<reference evidence="2 3" key="1">
    <citation type="journal article" date="2019" name="Int. J. Syst. Evol. Microbiol.">
        <title>The Global Catalogue of Microorganisms (GCM) 10K type strain sequencing project: providing services to taxonomists for standard genome sequencing and annotation.</title>
        <authorList>
            <consortium name="The Broad Institute Genomics Platform"/>
            <consortium name="The Broad Institute Genome Sequencing Center for Infectious Disease"/>
            <person name="Wu L."/>
            <person name="Ma J."/>
        </authorList>
    </citation>
    <scope>NUCLEOTIDE SEQUENCE [LARGE SCALE GENOMIC DNA]</scope>
    <source>
        <strain evidence="2 3">XZYJ18</strain>
    </source>
</reference>
<dbReference type="SUPFAM" id="SSF56281">
    <property type="entry name" value="Metallo-hydrolase/oxidoreductase"/>
    <property type="match status" value="1"/>
</dbReference>
<dbReference type="GeneID" id="73043879"/>
<dbReference type="PANTHER" id="PTHR42663:SF6">
    <property type="entry name" value="HYDROLASE C777.06C-RELATED"/>
    <property type="match status" value="1"/>
</dbReference>
<keyword evidence="3" id="KW-1185">Reference proteome</keyword>
<dbReference type="Gene3D" id="3.60.15.10">
    <property type="entry name" value="Ribonuclease Z/Hydroxyacylglutathione hydrolase-like"/>
    <property type="match status" value="1"/>
</dbReference>
<evidence type="ECO:0000313" key="3">
    <source>
        <dbReference type="Proteomes" id="UP001595945"/>
    </source>
</evidence>
<organism evidence="2 3">
    <name type="scientific">Halorussus aquaticus</name>
    <dbReference type="NCBI Taxonomy" id="2953748"/>
    <lineage>
        <taxon>Archaea</taxon>
        <taxon>Methanobacteriati</taxon>
        <taxon>Methanobacteriota</taxon>
        <taxon>Stenosarchaea group</taxon>
        <taxon>Halobacteria</taxon>
        <taxon>Halobacteriales</taxon>
        <taxon>Haladaptataceae</taxon>
        <taxon>Halorussus</taxon>
    </lineage>
</organism>
<feature type="domain" description="Metallo-beta-lactamase" evidence="1">
    <location>
        <begin position="37"/>
        <end position="249"/>
    </location>
</feature>
<dbReference type="AlphaFoldDB" id="A0ABD5Q404"/>
<dbReference type="InterPro" id="IPR001279">
    <property type="entry name" value="Metallo-B-lactamas"/>
</dbReference>
<dbReference type="Proteomes" id="UP001595945">
    <property type="component" value="Unassembled WGS sequence"/>
</dbReference>
<comment type="caution">
    <text evidence="2">The sequence shown here is derived from an EMBL/GenBank/DDBJ whole genome shotgun (WGS) entry which is preliminary data.</text>
</comment>
<dbReference type="SMART" id="SM00849">
    <property type="entry name" value="Lactamase_B"/>
    <property type="match status" value="1"/>
</dbReference>
<evidence type="ECO:0000313" key="2">
    <source>
        <dbReference type="EMBL" id="MFC4825405.1"/>
    </source>
</evidence>
<dbReference type="Pfam" id="PF12706">
    <property type="entry name" value="Lactamase_B_2"/>
    <property type="match status" value="1"/>
</dbReference>
<dbReference type="PANTHER" id="PTHR42663">
    <property type="entry name" value="HYDROLASE C777.06C-RELATED-RELATED"/>
    <property type="match status" value="1"/>
</dbReference>
<dbReference type="RefSeq" id="WP_254268930.1">
    <property type="nucleotide sequence ID" value="NZ_CP100400.1"/>
</dbReference>
<protein>
    <submittedName>
        <fullName evidence="2">MBL fold metallo-hydrolase</fullName>
    </submittedName>
</protein>
<evidence type="ECO:0000259" key="1">
    <source>
        <dbReference type="SMART" id="SM00849"/>
    </source>
</evidence>